<sequence>MSSVSDKKIKKIKSTDVAVLKIVIDTAARSEDVRLAVSIQARLFESNDPFANLSSLRRPYSLRS</sequence>
<comment type="caution">
    <text evidence="1">The sequence shown here is derived from an EMBL/GenBank/DDBJ whole genome shotgun (WGS) entry which is preliminary data.</text>
</comment>
<gene>
    <name evidence="1" type="ORF">MDCFG202_LOCUS185408</name>
</gene>
<evidence type="ECO:0000313" key="1">
    <source>
        <dbReference type="EMBL" id="CAG1979416.1"/>
    </source>
</evidence>
<protein>
    <submittedName>
        <fullName evidence="1">Uncharacterized protein</fullName>
    </submittedName>
</protein>
<proteinExistence type="predicted"/>
<accession>A0A4U9EY86</accession>
<name>A0A4U9EY86_GIBZA</name>
<organism evidence="1 2">
    <name type="scientific">Gibberella zeae</name>
    <name type="common">Wheat head blight fungus</name>
    <name type="synonym">Fusarium graminearum</name>
    <dbReference type="NCBI Taxonomy" id="5518"/>
    <lineage>
        <taxon>Eukaryota</taxon>
        <taxon>Fungi</taxon>
        <taxon>Dikarya</taxon>
        <taxon>Ascomycota</taxon>
        <taxon>Pezizomycotina</taxon>
        <taxon>Sordariomycetes</taxon>
        <taxon>Hypocreomycetidae</taxon>
        <taxon>Hypocreales</taxon>
        <taxon>Nectriaceae</taxon>
        <taxon>Fusarium</taxon>
    </lineage>
</organism>
<dbReference type="EMBL" id="CAJPIJ010000112">
    <property type="protein sequence ID" value="CAG1979416.1"/>
    <property type="molecule type" value="Genomic_DNA"/>
</dbReference>
<dbReference type="Proteomes" id="UP000746612">
    <property type="component" value="Unassembled WGS sequence"/>
</dbReference>
<dbReference type="AlphaFoldDB" id="A0A4U9EY86"/>
<evidence type="ECO:0000313" key="2">
    <source>
        <dbReference type="Proteomes" id="UP000746612"/>
    </source>
</evidence>
<reference evidence="1" key="1">
    <citation type="submission" date="2021-03" db="EMBL/GenBank/DDBJ databases">
        <authorList>
            <person name="Alouane T."/>
            <person name="Langin T."/>
            <person name="Bonhomme L."/>
        </authorList>
    </citation>
    <scope>NUCLEOTIDE SEQUENCE</scope>
    <source>
        <strain evidence="1">MDC_Fg202</strain>
    </source>
</reference>